<evidence type="ECO:0000313" key="2">
    <source>
        <dbReference type="Proteomes" id="UP001589896"/>
    </source>
</evidence>
<accession>A0ABV6RJB4</accession>
<proteinExistence type="predicted"/>
<comment type="caution">
    <text evidence="1">The sequence shown here is derived from an EMBL/GenBank/DDBJ whole genome shotgun (WGS) entry which is preliminary data.</text>
</comment>
<dbReference type="RefSeq" id="WP_386665107.1">
    <property type="nucleotide sequence ID" value="NZ_JBHLTG010000001.1"/>
</dbReference>
<sequence length="68" mass="7480">MTRGVGGESPSNVQQFLKGVSYPADKAQLLDQARRNGAPEEIQQIIEAFDEDEFGGPQDVMKAYGRTH</sequence>
<dbReference type="Pfam" id="PF11387">
    <property type="entry name" value="DUF2795"/>
    <property type="match status" value="1"/>
</dbReference>
<dbReference type="Proteomes" id="UP001589896">
    <property type="component" value="Unassembled WGS sequence"/>
</dbReference>
<dbReference type="EMBL" id="JBHLTG010000001">
    <property type="protein sequence ID" value="MFC0677076.1"/>
    <property type="molecule type" value="Genomic_DNA"/>
</dbReference>
<name>A0ABV6RJB4_9GAMM</name>
<gene>
    <name evidence="1" type="ORF">ACFFGH_04300</name>
</gene>
<dbReference type="InterPro" id="IPR021527">
    <property type="entry name" value="DUF2795"/>
</dbReference>
<reference evidence="1 2" key="1">
    <citation type="submission" date="2024-09" db="EMBL/GenBank/DDBJ databases">
        <authorList>
            <person name="Sun Q."/>
            <person name="Mori K."/>
        </authorList>
    </citation>
    <scope>NUCLEOTIDE SEQUENCE [LARGE SCALE GENOMIC DNA]</scope>
    <source>
        <strain evidence="1 2">KCTC 23076</strain>
    </source>
</reference>
<protein>
    <submittedName>
        <fullName evidence="1">DUF2795 domain-containing protein</fullName>
    </submittedName>
</protein>
<evidence type="ECO:0000313" key="1">
    <source>
        <dbReference type="EMBL" id="MFC0677076.1"/>
    </source>
</evidence>
<keyword evidence="2" id="KW-1185">Reference proteome</keyword>
<organism evidence="1 2">
    <name type="scientific">Lysobacter korlensis</name>
    <dbReference type="NCBI Taxonomy" id="553636"/>
    <lineage>
        <taxon>Bacteria</taxon>
        <taxon>Pseudomonadati</taxon>
        <taxon>Pseudomonadota</taxon>
        <taxon>Gammaproteobacteria</taxon>
        <taxon>Lysobacterales</taxon>
        <taxon>Lysobacteraceae</taxon>
        <taxon>Lysobacter</taxon>
    </lineage>
</organism>